<dbReference type="EMBL" id="LZKJ01000034">
    <property type="protein sequence ID" value="OBI51813.1"/>
    <property type="molecule type" value="Genomic_DNA"/>
</dbReference>
<dbReference type="GO" id="GO:0030170">
    <property type="term" value="F:pyridoxal phosphate binding"/>
    <property type="evidence" value="ECO:0007669"/>
    <property type="project" value="InterPro"/>
</dbReference>
<dbReference type="Pfam" id="PF00155">
    <property type="entry name" value="Aminotran_1_2"/>
    <property type="match status" value="1"/>
</dbReference>
<organism evidence="8 9">
    <name type="scientific">Mycobacterium kyorinense</name>
    <dbReference type="NCBI Taxonomy" id="487514"/>
    <lineage>
        <taxon>Bacteria</taxon>
        <taxon>Bacillati</taxon>
        <taxon>Actinomycetota</taxon>
        <taxon>Actinomycetes</taxon>
        <taxon>Mycobacteriales</taxon>
        <taxon>Mycobacteriaceae</taxon>
        <taxon>Mycobacterium</taxon>
    </lineage>
</organism>
<dbReference type="SUPFAM" id="SSF53383">
    <property type="entry name" value="PLP-dependent transferases"/>
    <property type="match status" value="1"/>
</dbReference>
<name>A0A1A2ZQ51_9MYCO</name>
<dbReference type="InterPro" id="IPR004838">
    <property type="entry name" value="NHTrfase_class1_PyrdxlP-BS"/>
</dbReference>
<evidence type="ECO:0000256" key="1">
    <source>
        <dbReference type="ARBA" id="ARBA00001933"/>
    </source>
</evidence>
<dbReference type="PROSITE" id="PS00105">
    <property type="entry name" value="AA_TRANSFER_CLASS_1"/>
    <property type="match status" value="1"/>
</dbReference>
<evidence type="ECO:0000313" key="8">
    <source>
        <dbReference type="EMBL" id="OBI51813.1"/>
    </source>
</evidence>
<dbReference type="AlphaFoldDB" id="A0A1A2ZQ51"/>
<dbReference type="OrthoDB" id="9763453at2"/>
<evidence type="ECO:0000256" key="5">
    <source>
        <dbReference type="ARBA" id="ARBA00022898"/>
    </source>
</evidence>
<comment type="similarity">
    <text evidence="2 6">Belongs to the class-I pyridoxal-phosphate-dependent aminotransferase family.</text>
</comment>
<dbReference type="InterPro" id="IPR015424">
    <property type="entry name" value="PyrdxlP-dep_Trfase"/>
</dbReference>
<accession>A0A1A2ZQ51</accession>
<dbReference type="InterPro" id="IPR050596">
    <property type="entry name" value="AspAT/PAT-like"/>
</dbReference>
<proteinExistence type="inferred from homology"/>
<evidence type="ECO:0000256" key="6">
    <source>
        <dbReference type="RuleBase" id="RU000481"/>
    </source>
</evidence>
<dbReference type="PANTHER" id="PTHR46383">
    <property type="entry name" value="ASPARTATE AMINOTRANSFERASE"/>
    <property type="match status" value="1"/>
</dbReference>
<dbReference type="Proteomes" id="UP000093592">
    <property type="component" value="Unassembled WGS sequence"/>
</dbReference>
<keyword evidence="3 6" id="KW-0032">Aminotransferase</keyword>
<evidence type="ECO:0000256" key="2">
    <source>
        <dbReference type="ARBA" id="ARBA00007441"/>
    </source>
</evidence>
<dbReference type="PANTHER" id="PTHR46383:SF2">
    <property type="entry name" value="AMINOTRANSFERASE"/>
    <property type="match status" value="1"/>
</dbReference>
<comment type="cofactor">
    <cofactor evidence="1 6">
        <name>pyridoxal 5'-phosphate</name>
        <dbReference type="ChEBI" id="CHEBI:597326"/>
    </cofactor>
</comment>
<evidence type="ECO:0000256" key="3">
    <source>
        <dbReference type="ARBA" id="ARBA00022576"/>
    </source>
</evidence>
<evidence type="ECO:0000256" key="4">
    <source>
        <dbReference type="ARBA" id="ARBA00022679"/>
    </source>
</evidence>
<dbReference type="Gene3D" id="3.40.640.10">
    <property type="entry name" value="Type I PLP-dependent aspartate aminotransferase-like (Major domain)"/>
    <property type="match status" value="1"/>
</dbReference>
<dbReference type="GO" id="GO:0008483">
    <property type="term" value="F:transaminase activity"/>
    <property type="evidence" value="ECO:0007669"/>
    <property type="project" value="UniProtKB-KW"/>
</dbReference>
<protein>
    <recommendedName>
        <fullName evidence="6">Aminotransferase</fullName>
        <ecNumber evidence="6">2.6.1.-</ecNumber>
    </recommendedName>
</protein>
<comment type="caution">
    <text evidence="8">The sequence shown here is derived from an EMBL/GenBank/DDBJ whole genome shotgun (WGS) entry which is preliminary data.</text>
</comment>
<gene>
    <name evidence="8" type="ORF">A5707_13090</name>
</gene>
<dbReference type="CDD" id="cd00609">
    <property type="entry name" value="AAT_like"/>
    <property type="match status" value="1"/>
</dbReference>
<dbReference type="GO" id="GO:0006520">
    <property type="term" value="P:amino acid metabolic process"/>
    <property type="evidence" value="ECO:0007669"/>
    <property type="project" value="InterPro"/>
</dbReference>
<keyword evidence="5" id="KW-0663">Pyridoxal phosphate</keyword>
<dbReference type="InterPro" id="IPR004839">
    <property type="entry name" value="Aminotransferase_I/II_large"/>
</dbReference>
<dbReference type="InterPro" id="IPR015421">
    <property type="entry name" value="PyrdxlP-dep_Trfase_major"/>
</dbReference>
<reference evidence="9" key="1">
    <citation type="submission" date="2016-06" db="EMBL/GenBank/DDBJ databases">
        <authorList>
            <person name="Sutton G."/>
            <person name="Brinkac L."/>
            <person name="Sanka R."/>
            <person name="Adams M."/>
            <person name="Lau E."/>
            <person name="Sam S."/>
            <person name="Sreng N."/>
            <person name="Him V."/>
            <person name="Kerleguer A."/>
            <person name="Cheng S."/>
        </authorList>
    </citation>
    <scope>NUCLEOTIDE SEQUENCE [LARGE SCALE GENOMIC DNA]</scope>
    <source>
        <strain evidence="9">E861</strain>
    </source>
</reference>
<dbReference type="RefSeq" id="WP_065012913.1">
    <property type="nucleotide sequence ID" value="NZ_LZKJ01000034.1"/>
</dbReference>
<evidence type="ECO:0000313" key="9">
    <source>
        <dbReference type="Proteomes" id="UP000093592"/>
    </source>
</evidence>
<dbReference type="EC" id="2.6.1.-" evidence="6"/>
<keyword evidence="4 6" id="KW-0808">Transferase</keyword>
<feature type="domain" description="Aminotransferase class I/classII large" evidence="7">
    <location>
        <begin position="32"/>
        <end position="381"/>
    </location>
</feature>
<evidence type="ECO:0000259" key="7">
    <source>
        <dbReference type="Pfam" id="PF00155"/>
    </source>
</evidence>
<sequence>MTDRVALRAGVPPFYVMDVWLAAAERQRTHGDLVNLSAGQPSAGAPEPVRAAAAEALRRNQLGYTVALGIPELRAAIATAYLSRHGLDVDPDDVVVTTGSSGGFLLTFLACFDAGDRVAVSSPGYPCYRNILAALGCEVVEIPCGADTRFQPTAQMLAEIAPPLAGVIVASPANPTGTVIPPDELAAIASWCDASGVRLISDEVYHGLVYEGAPQTSCAWQTSRNAVVANSFSKYFAMTGWRLGWLLVPTELRRAVDRLTGNFTICPPVLSQYAAVAAFTPESAAEADGHLHQYALNRRRLLDGLRDIGIDRLAPTDGAFYVYADVSDFTTDSMKLCSKLLADTGVAIAPGIDFDTAAGGSFVRLSFAGPASDIKEALSRIEPWLRR</sequence>